<proteinExistence type="predicted"/>
<gene>
    <name evidence="4" type="ORF">L211DRAFT_840076</name>
</gene>
<dbReference type="FunCoup" id="A0A3N4LMR6">
    <property type="interactions" value="1198"/>
</dbReference>
<keyword evidence="2" id="KW-0802">TPR repeat</keyword>
<dbReference type="InParanoid" id="A0A3N4LMR6"/>
<feature type="region of interest" description="Disordered" evidence="3">
    <location>
        <begin position="932"/>
        <end position="957"/>
    </location>
</feature>
<protein>
    <submittedName>
        <fullName evidence="4">TPR-like protein</fullName>
    </submittedName>
</protein>
<dbReference type="EMBL" id="ML121555">
    <property type="protein sequence ID" value="RPB21981.1"/>
    <property type="molecule type" value="Genomic_DNA"/>
</dbReference>
<name>A0A3N4LMR6_9PEZI</name>
<reference evidence="4 5" key="1">
    <citation type="journal article" date="2018" name="Nat. Ecol. Evol.">
        <title>Pezizomycetes genomes reveal the molecular basis of ectomycorrhizal truffle lifestyle.</title>
        <authorList>
            <person name="Murat C."/>
            <person name="Payen T."/>
            <person name="Noel B."/>
            <person name="Kuo A."/>
            <person name="Morin E."/>
            <person name="Chen J."/>
            <person name="Kohler A."/>
            <person name="Krizsan K."/>
            <person name="Balestrini R."/>
            <person name="Da Silva C."/>
            <person name="Montanini B."/>
            <person name="Hainaut M."/>
            <person name="Levati E."/>
            <person name="Barry K.W."/>
            <person name="Belfiori B."/>
            <person name="Cichocki N."/>
            <person name="Clum A."/>
            <person name="Dockter R.B."/>
            <person name="Fauchery L."/>
            <person name="Guy J."/>
            <person name="Iotti M."/>
            <person name="Le Tacon F."/>
            <person name="Lindquist E.A."/>
            <person name="Lipzen A."/>
            <person name="Malagnac F."/>
            <person name="Mello A."/>
            <person name="Molinier V."/>
            <person name="Miyauchi S."/>
            <person name="Poulain J."/>
            <person name="Riccioni C."/>
            <person name="Rubini A."/>
            <person name="Sitrit Y."/>
            <person name="Splivallo R."/>
            <person name="Traeger S."/>
            <person name="Wang M."/>
            <person name="Zifcakova L."/>
            <person name="Wipf D."/>
            <person name="Zambonelli A."/>
            <person name="Paolocci F."/>
            <person name="Nowrousian M."/>
            <person name="Ottonello S."/>
            <person name="Baldrian P."/>
            <person name="Spatafora J.W."/>
            <person name="Henrissat B."/>
            <person name="Nagy L.G."/>
            <person name="Aury J.M."/>
            <person name="Wincker P."/>
            <person name="Grigoriev I.V."/>
            <person name="Bonfante P."/>
            <person name="Martin F.M."/>
        </authorList>
    </citation>
    <scope>NUCLEOTIDE SEQUENCE [LARGE SCALE GENOMIC DNA]</scope>
    <source>
        <strain evidence="4 5">ATCC MYA-4762</strain>
    </source>
</reference>
<evidence type="ECO:0000256" key="2">
    <source>
        <dbReference type="ARBA" id="ARBA00022803"/>
    </source>
</evidence>
<dbReference type="InterPro" id="IPR044244">
    <property type="entry name" value="TTC27/Emw1"/>
</dbReference>
<evidence type="ECO:0000313" key="5">
    <source>
        <dbReference type="Proteomes" id="UP000267821"/>
    </source>
</evidence>
<accession>A0A3N4LMR6</accession>
<dbReference type="InterPro" id="IPR019734">
    <property type="entry name" value="TPR_rpt"/>
</dbReference>
<dbReference type="Proteomes" id="UP000267821">
    <property type="component" value="Unassembled WGS sequence"/>
</dbReference>
<evidence type="ECO:0000313" key="4">
    <source>
        <dbReference type="EMBL" id="RPB21981.1"/>
    </source>
</evidence>
<dbReference type="SMART" id="SM00028">
    <property type="entry name" value="TPR"/>
    <property type="match status" value="3"/>
</dbReference>
<evidence type="ECO:0000256" key="1">
    <source>
        <dbReference type="ARBA" id="ARBA00022737"/>
    </source>
</evidence>
<keyword evidence="5" id="KW-1185">Reference proteome</keyword>
<dbReference type="PANTHER" id="PTHR16193:SF0">
    <property type="entry name" value="TETRATRICOPEPTIDE REPEAT PROTEIN 27"/>
    <property type="match status" value="1"/>
</dbReference>
<dbReference type="Gene3D" id="1.25.40.10">
    <property type="entry name" value="Tetratricopeptide repeat domain"/>
    <property type="match status" value="1"/>
</dbReference>
<organism evidence="4 5">
    <name type="scientific">Terfezia boudieri ATCC MYA-4762</name>
    <dbReference type="NCBI Taxonomy" id="1051890"/>
    <lineage>
        <taxon>Eukaryota</taxon>
        <taxon>Fungi</taxon>
        <taxon>Dikarya</taxon>
        <taxon>Ascomycota</taxon>
        <taxon>Pezizomycotina</taxon>
        <taxon>Pezizomycetes</taxon>
        <taxon>Pezizales</taxon>
        <taxon>Pezizaceae</taxon>
        <taxon>Terfezia</taxon>
    </lineage>
</organism>
<dbReference type="PANTHER" id="PTHR16193">
    <property type="entry name" value="TETRATRICOPEPTIDE REPEAT PROTEIN 27"/>
    <property type="match status" value="1"/>
</dbReference>
<dbReference type="AlphaFoldDB" id="A0A3N4LMR6"/>
<sequence>MPHPLEWNLISGADVPDPQPSSTAELVSSVQTGDFAHILKAPFTQSLVTPQSPPTEVFDFLKSLRERIDVVIGNGKEAGYEKKLEFILVGIAALNAFIQSNVTGPPLTFRPEEILLPRALRRSERKDVSDKVIRELAVEGEAAYHLIPHALLFALAKGILSHPVLDTGEEVESMRWWRLRMNFLHQRMLEGEKTALHDVVYKDVDYLVAKLQRGDFAPGMKWVQARFLIEKAQVDTYFGYEKAAREGLERAARVTGLQYAITGVLGKRTKYQERDISQLVVLARSKEDFVKSGVKNGGEKNGSGEVEVEVAGGTKPKTLDLNDDTLLETISFTKKENMSSTAVIVDDETKLPEVLRKLDPGEQPPLHPLDSTILLLLTETIKNNNPATGITREQMAPYAERVLKHSTNWEVYTIGLLVRCRIEGYKSRTAERGLLQLQALVDQVIAETTLPSENGSAPKTFLPRPKTEEESAPVRERLEYVYQLPAPTRWELEAELANRWVSIGGLKTALEIYERLEMWAEVALCYAAIGKEDKARKIVRNQLLHPVPTPASWTPESEDDEYKPTQMEEAARLQIYPQPNNAPRLWSILGDIDNDPVWYEMAWEVSNHRYARAKRSLGRYWYNQKEPLKAAEAYTASLNINQLNKESWFLLGCCRLELEDWEGGEYAFRKVTVLDEEDAEAWSNLASCLLRRASAPVTSTSTRELLDDEEELVDSSLTGENDEWTDVKRNRQDALKALKKASSLKYDNWRIWENTLIVAASIPAYTDVALAMNRVISIRAPTAGESCIDVEILSRLIQHVLTSCNPEDLIEPRSTLSKLTITLMEDQVLPLITKDARLWRLMARLALWRKRPKEALECHERAFRCISRGWEVGEVKWEEVMEATVEMVDAYQGLGEMEREGLANTGKEGAEKVMVAKDWRFKARSALRKTMGWGRKEGKEGEGAWDRLEEAQEGLKA</sequence>
<dbReference type="STRING" id="1051890.A0A3N4LMR6"/>
<feature type="compositionally biased region" description="Basic and acidic residues" evidence="3">
    <location>
        <begin position="934"/>
        <end position="957"/>
    </location>
</feature>
<dbReference type="InterPro" id="IPR011990">
    <property type="entry name" value="TPR-like_helical_dom_sf"/>
</dbReference>
<evidence type="ECO:0000256" key="3">
    <source>
        <dbReference type="SAM" id="MobiDB-lite"/>
    </source>
</evidence>
<dbReference type="SUPFAM" id="SSF48452">
    <property type="entry name" value="TPR-like"/>
    <property type="match status" value="1"/>
</dbReference>
<keyword evidence="1" id="KW-0677">Repeat</keyword>
<dbReference type="OrthoDB" id="1936594at2759"/>